<proteinExistence type="predicted"/>
<dbReference type="Gene3D" id="3.10.450.530">
    <property type="entry name" value="Ribonuclease toxin, BrnT, of type II toxin-antitoxin system"/>
    <property type="match status" value="1"/>
</dbReference>
<dbReference type="InterPro" id="IPR038573">
    <property type="entry name" value="BrnT_sf"/>
</dbReference>
<accession>A0A2M7ART9</accession>
<dbReference type="AlphaFoldDB" id="A0A2M7ART9"/>
<name>A0A2M7ART9_9BACT</name>
<sequence length="96" mass="11361">MLPHKPVSFEWDKGNIIKNWEKHEVSNDECEQIFVNTPKVFADAKYSDREKRMTAYGKTDGGRCLTIVFTYRQLFIRVISARDQNKKEKAKYETKN</sequence>
<evidence type="ECO:0000313" key="2">
    <source>
        <dbReference type="Proteomes" id="UP000231407"/>
    </source>
</evidence>
<dbReference type="EMBL" id="PEWA01000040">
    <property type="protein sequence ID" value="PIU73320.1"/>
    <property type="molecule type" value="Genomic_DNA"/>
</dbReference>
<evidence type="ECO:0000313" key="1">
    <source>
        <dbReference type="EMBL" id="PIU73320.1"/>
    </source>
</evidence>
<comment type="caution">
    <text evidence="1">The sequence shown here is derived from an EMBL/GenBank/DDBJ whole genome shotgun (WGS) entry which is preliminary data.</text>
</comment>
<reference evidence="2" key="1">
    <citation type="submission" date="2017-09" db="EMBL/GenBank/DDBJ databases">
        <title>Depth-based differentiation of microbial function through sediment-hosted aquifers and enrichment of novel symbionts in the deep terrestrial subsurface.</title>
        <authorList>
            <person name="Probst A.J."/>
            <person name="Ladd B."/>
            <person name="Jarett J.K."/>
            <person name="Geller-Mcgrath D.E."/>
            <person name="Sieber C.M.K."/>
            <person name="Emerson J.B."/>
            <person name="Anantharaman K."/>
            <person name="Thomas B.C."/>
            <person name="Malmstrom R."/>
            <person name="Stieglmeier M."/>
            <person name="Klingl A."/>
            <person name="Woyke T."/>
            <person name="Ryan C.M."/>
            <person name="Banfield J.F."/>
        </authorList>
    </citation>
    <scope>NUCLEOTIDE SEQUENCE [LARGE SCALE GENOMIC DNA]</scope>
</reference>
<dbReference type="Pfam" id="PF04365">
    <property type="entry name" value="BrnT_toxin"/>
    <property type="match status" value="1"/>
</dbReference>
<dbReference type="Proteomes" id="UP000231407">
    <property type="component" value="Unassembled WGS sequence"/>
</dbReference>
<protein>
    <recommendedName>
        <fullName evidence="3">BrnT family toxin</fullName>
    </recommendedName>
</protein>
<evidence type="ECO:0008006" key="3">
    <source>
        <dbReference type="Google" id="ProtNLM"/>
    </source>
</evidence>
<organism evidence="1 2">
    <name type="scientific">Candidatus Shapirobacteria bacterium CG06_land_8_20_14_3_00_40_12</name>
    <dbReference type="NCBI Taxonomy" id="1974881"/>
    <lineage>
        <taxon>Bacteria</taxon>
        <taxon>Candidatus Shapironibacteriota</taxon>
    </lineage>
</organism>
<gene>
    <name evidence="1" type="ORF">COS78_02965</name>
</gene>
<dbReference type="InterPro" id="IPR007460">
    <property type="entry name" value="BrnT_toxin"/>
</dbReference>